<dbReference type="Proteomes" id="UP000284908">
    <property type="component" value="Unassembled WGS sequence"/>
</dbReference>
<accession>A0A419NEL5</accession>
<dbReference type="OrthoDB" id="8943433at2"/>
<comment type="caution">
    <text evidence="1">The sequence shown here is derived from an EMBL/GenBank/DDBJ whole genome shotgun (WGS) entry which is preliminary data.</text>
</comment>
<keyword evidence="2" id="KW-1185">Reference proteome</keyword>
<evidence type="ECO:0000313" key="2">
    <source>
        <dbReference type="Proteomes" id="UP000284908"/>
    </source>
</evidence>
<proteinExistence type="predicted"/>
<reference evidence="1 2" key="1">
    <citation type="submission" date="2018-09" db="EMBL/GenBank/DDBJ databases">
        <authorList>
            <person name="Le Fleche-Mateos A."/>
        </authorList>
    </citation>
    <scope>NUCLEOTIDE SEQUENCE [LARGE SCALE GENOMIC DNA]</scope>
    <source>
        <strain evidence="1 2">DSM 27399</strain>
    </source>
</reference>
<evidence type="ECO:0000313" key="1">
    <source>
        <dbReference type="EMBL" id="RJT47192.1"/>
    </source>
</evidence>
<name>A0A419NEL5_9GAMM</name>
<sequence>MERQHEKIIGIALICVALAGCTDPERAEKVLADNGFTNIHIGGYSWAGCSNGDNYATEFDATSPAGKQVNGVVCSAWLKGSTIRFFD</sequence>
<dbReference type="AlphaFoldDB" id="A0A419NEL5"/>
<gene>
    <name evidence="1" type="ORF">D6C13_02185</name>
</gene>
<dbReference type="EMBL" id="RAHH01000002">
    <property type="protein sequence ID" value="RJT47192.1"/>
    <property type="molecule type" value="Genomic_DNA"/>
</dbReference>
<dbReference type="PROSITE" id="PS51257">
    <property type="entry name" value="PROKAR_LIPOPROTEIN"/>
    <property type="match status" value="1"/>
</dbReference>
<protein>
    <recommendedName>
        <fullName evidence="3">Lipoprotein</fullName>
    </recommendedName>
</protein>
<evidence type="ECO:0008006" key="3">
    <source>
        <dbReference type="Google" id="ProtNLM"/>
    </source>
</evidence>
<organism evidence="1 2">
    <name type="scientific">Rahnella woolbedingensis</name>
    <dbReference type="NCBI Taxonomy" id="1510574"/>
    <lineage>
        <taxon>Bacteria</taxon>
        <taxon>Pseudomonadati</taxon>
        <taxon>Pseudomonadota</taxon>
        <taxon>Gammaproteobacteria</taxon>
        <taxon>Enterobacterales</taxon>
        <taxon>Yersiniaceae</taxon>
        <taxon>Rahnella</taxon>
    </lineage>
</organism>